<protein>
    <submittedName>
        <fullName evidence="1">Uncharacterized protein</fullName>
    </submittedName>
</protein>
<reference evidence="1 2" key="1">
    <citation type="journal article" date="2018" name="Mol. Biol. Evol.">
        <title>Broad Genomic Sampling Reveals a Smut Pathogenic Ancestry of the Fungal Clade Ustilaginomycotina.</title>
        <authorList>
            <person name="Kijpornyongpan T."/>
            <person name="Mondo S.J."/>
            <person name="Barry K."/>
            <person name="Sandor L."/>
            <person name="Lee J."/>
            <person name="Lipzen A."/>
            <person name="Pangilinan J."/>
            <person name="LaButti K."/>
            <person name="Hainaut M."/>
            <person name="Henrissat B."/>
            <person name="Grigoriev I.V."/>
            <person name="Spatafora J.W."/>
            <person name="Aime M.C."/>
        </authorList>
    </citation>
    <scope>NUCLEOTIDE SEQUENCE [LARGE SCALE GENOMIC DNA]</scope>
    <source>
        <strain evidence="1 2">SA 807</strain>
    </source>
</reference>
<sequence length="103" mass="11750">MCPSCWPLFPLRRSVRLDATADAQLAPLKRTVSYSNSGEVFKGLDHLSVKALNLSRSELLSSTTRPFLLHPLPLFVFFCLFLPFHRPSERQKRIWFLISGCDG</sequence>
<evidence type="ECO:0000313" key="2">
    <source>
        <dbReference type="Proteomes" id="UP000245626"/>
    </source>
</evidence>
<dbReference type="EMBL" id="KZ819765">
    <property type="protein sequence ID" value="PWN52634.1"/>
    <property type="molecule type" value="Genomic_DNA"/>
</dbReference>
<keyword evidence="2" id="KW-1185">Reference proteome</keyword>
<name>A0ACD0P3I4_9BASI</name>
<gene>
    <name evidence="1" type="ORF">IE53DRAFT_263374</name>
</gene>
<evidence type="ECO:0000313" key="1">
    <source>
        <dbReference type="EMBL" id="PWN52634.1"/>
    </source>
</evidence>
<dbReference type="Proteomes" id="UP000245626">
    <property type="component" value="Unassembled WGS sequence"/>
</dbReference>
<proteinExistence type="predicted"/>
<organism evidence="1 2">
    <name type="scientific">Violaceomyces palustris</name>
    <dbReference type="NCBI Taxonomy" id="1673888"/>
    <lineage>
        <taxon>Eukaryota</taxon>
        <taxon>Fungi</taxon>
        <taxon>Dikarya</taxon>
        <taxon>Basidiomycota</taxon>
        <taxon>Ustilaginomycotina</taxon>
        <taxon>Ustilaginomycetes</taxon>
        <taxon>Violaceomycetales</taxon>
        <taxon>Violaceomycetaceae</taxon>
        <taxon>Violaceomyces</taxon>
    </lineage>
</organism>
<accession>A0ACD0P3I4</accession>